<reference evidence="3 4" key="1">
    <citation type="submission" date="2019-04" db="EMBL/GenBank/DDBJ databases">
        <title>Flavobacterium sp. GS03.</title>
        <authorList>
            <person name="Kim H."/>
        </authorList>
    </citation>
    <scope>NUCLEOTIDE SEQUENCE [LARGE SCALE GENOMIC DNA]</scope>
    <source>
        <strain evidence="3 4">GS03</strain>
    </source>
</reference>
<dbReference type="InterPro" id="IPR000742">
    <property type="entry name" value="EGF"/>
</dbReference>
<evidence type="ECO:0000313" key="3">
    <source>
        <dbReference type="EMBL" id="QBZ98857.1"/>
    </source>
</evidence>
<dbReference type="PROSITE" id="PS01186">
    <property type="entry name" value="EGF_2"/>
    <property type="match status" value="1"/>
</dbReference>
<proteinExistence type="predicted"/>
<organism evidence="3 4">
    <name type="scientific">Flavobacterium sangjuense</name>
    <dbReference type="NCBI Taxonomy" id="2518177"/>
    <lineage>
        <taxon>Bacteria</taxon>
        <taxon>Pseudomonadati</taxon>
        <taxon>Bacteroidota</taxon>
        <taxon>Flavobacteriia</taxon>
        <taxon>Flavobacteriales</taxon>
        <taxon>Flavobacteriaceae</taxon>
        <taxon>Flavobacterium</taxon>
    </lineage>
</organism>
<name>A0A4P7PV37_9FLAO</name>
<evidence type="ECO:0000259" key="1">
    <source>
        <dbReference type="PROSITE" id="PS00022"/>
    </source>
</evidence>
<dbReference type="RefSeq" id="WP_136152741.1">
    <property type="nucleotide sequence ID" value="NZ_CP038810.1"/>
</dbReference>
<evidence type="ECO:0000259" key="2">
    <source>
        <dbReference type="PROSITE" id="PS01186"/>
    </source>
</evidence>
<dbReference type="AlphaFoldDB" id="A0A4P7PV37"/>
<dbReference type="KEGG" id="fsn:GS03_02369"/>
<dbReference type="EMBL" id="CP038810">
    <property type="protein sequence ID" value="QBZ98857.1"/>
    <property type="molecule type" value="Genomic_DNA"/>
</dbReference>
<dbReference type="Proteomes" id="UP000296862">
    <property type="component" value="Chromosome"/>
</dbReference>
<evidence type="ECO:0000313" key="4">
    <source>
        <dbReference type="Proteomes" id="UP000296862"/>
    </source>
</evidence>
<dbReference type="PROSITE" id="PS00022">
    <property type="entry name" value="EGF_1"/>
    <property type="match status" value="1"/>
</dbReference>
<sequence length="192" mass="20697">MLIMIAAVLSCSSDSSSSCVPITCLNGGISNTNCGCDCLPGYSGNDCSTRITPTKIKVSKIRISMFPNTDSGGSAWDVSSGSPDISLIVSRDNSGTPIAIWNAPTYYPDVLSNGTNFFDFTLTIPIEITQVTTPHYIELLDYDGADTIPSANDTMGVIAFYPYVQANGFPTTIYLANDLLPLRFELTLSYEW</sequence>
<dbReference type="OrthoDB" id="1367355at2"/>
<gene>
    <name evidence="3" type="ORF">GS03_02369</name>
</gene>
<accession>A0A4P7PV37</accession>
<feature type="domain" description="EGF-like" evidence="1 2">
    <location>
        <begin position="36"/>
        <end position="47"/>
    </location>
</feature>
<keyword evidence="4" id="KW-1185">Reference proteome</keyword>
<protein>
    <recommendedName>
        <fullName evidence="1 2">EGF-like domain-containing protein</fullName>
    </recommendedName>
</protein>